<feature type="transmembrane region" description="Helical" evidence="1">
    <location>
        <begin position="331"/>
        <end position="350"/>
    </location>
</feature>
<feature type="transmembrane region" description="Helical" evidence="1">
    <location>
        <begin position="450"/>
        <end position="470"/>
    </location>
</feature>
<keyword evidence="1" id="KW-0472">Membrane</keyword>
<keyword evidence="1" id="KW-1133">Transmembrane helix</keyword>
<dbReference type="EMBL" id="RCHI01000024">
    <property type="protein sequence ID" value="RLL62106.1"/>
    <property type="molecule type" value="Genomic_DNA"/>
</dbReference>
<sequence>MPPETRPAPARPLALPALPPAVWLQIAMLLCLVVGAFSHHLGPMRAAAALAVVWIATQWRRLIPLARVFFALATALGALALAVAPATAPGLLASALVQGTGFAALMMVLGLLRQPVRRAETTLAATEYLLAFPPRRRFAALFAGAHFMSLMFNVGIIAMIGDLTQPRDGRDVSRDPARRAMVMAAMRGAALVSIWSPIGLGFAIVSAGLPALEPLRLVGAAFLFSAVAVAIGALWPLLPAEARMPRDAAPAADLQGSGAALAVTLAISAGLLGATWAIHIGLGVGFTIASVTVLPVFALIWLALESRHAADGFGTRLGQALAALADLRSESAIFLSANVIGAVLSLALQASPLWEALAGSRFAGLPLALACLVAVPAAAAVYLPNSIVVVMGAQLLGHTPLGLEHPVALGLALCIGWGLAICVSPISAMTLIAGRFCATSSRRIAHRWNLPYALLLLLLGAATVSLAYRLGL</sequence>
<gene>
    <name evidence="2" type="ORF">DYS74_17165</name>
</gene>
<protein>
    <submittedName>
        <fullName evidence="2">Uncharacterized protein</fullName>
    </submittedName>
</protein>
<dbReference type="AlphaFoldDB" id="A0A421BJA8"/>
<feature type="transmembrane region" description="Helical" evidence="1">
    <location>
        <begin position="62"/>
        <end position="84"/>
    </location>
</feature>
<dbReference type="Proteomes" id="UP000279673">
    <property type="component" value="Unassembled WGS sequence"/>
</dbReference>
<organism evidence="2 3">
    <name type="scientific">Paenirhodobacter hankyongi</name>
    <dbReference type="NCBI Taxonomy" id="2294033"/>
    <lineage>
        <taxon>Bacteria</taxon>
        <taxon>Pseudomonadati</taxon>
        <taxon>Pseudomonadota</taxon>
        <taxon>Alphaproteobacteria</taxon>
        <taxon>Rhodobacterales</taxon>
        <taxon>Rhodobacter group</taxon>
        <taxon>Paenirhodobacter</taxon>
    </lineage>
</organism>
<feature type="transmembrane region" description="Helical" evidence="1">
    <location>
        <begin position="284"/>
        <end position="304"/>
    </location>
</feature>
<feature type="transmembrane region" description="Helical" evidence="1">
    <location>
        <begin position="217"/>
        <end position="238"/>
    </location>
</feature>
<evidence type="ECO:0000313" key="2">
    <source>
        <dbReference type="EMBL" id="RLL62106.1"/>
    </source>
</evidence>
<evidence type="ECO:0000313" key="3">
    <source>
        <dbReference type="Proteomes" id="UP000279673"/>
    </source>
</evidence>
<keyword evidence="3" id="KW-1185">Reference proteome</keyword>
<feature type="transmembrane region" description="Helical" evidence="1">
    <location>
        <begin position="362"/>
        <end position="387"/>
    </location>
</feature>
<reference evidence="2 3" key="1">
    <citation type="submission" date="2018-10" db="EMBL/GenBank/DDBJ databases">
        <title>Rhodobacter sp . BO-81.</title>
        <authorList>
            <person name="Im W.T."/>
        </authorList>
    </citation>
    <scope>NUCLEOTIDE SEQUENCE [LARGE SCALE GENOMIC DNA]</scope>
    <source>
        <strain evidence="2 3">BO-81</strain>
    </source>
</reference>
<feature type="transmembrane region" description="Helical" evidence="1">
    <location>
        <begin position="20"/>
        <end position="41"/>
    </location>
</feature>
<feature type="transmembrane region" description="Helical" evidence="1">
    <location>
        <begin position="407"/>
        <end position="438"/>
    </location>
</feature>
<keyword evidence="1" id="KW-0812">Transmembrane</keyword>
<feature type="transmembrane region" description="Helical" evidence="1">
    <location>
        <begin position="90"/>
        <end position="112"/>
    </location>
</feature>
<feature type="transmembrane region" description="Helical" evidence="1">
    <location>
        <begin position="258"/>
        <end position="277"/>
    </location>
</feature>
<feature type="transmembrane region" description="Helical" evidence="1">
    <location>
        <begin position="138"/>
        <end position="160"/>
    </location>
</feature>
<evidence type="ECO:0000256" key="1">
    <source>
        <dbReference type="SAM" id="Phobius"/>
    </source>
</evidence>
<comment type="caution">
    <text evidence="2">The sequence shown here is derived from an EMBL/GenBank/DDBJ whole genome shotgun (WGS) entry which is preliminary data.</text>
</comment>
<dbReference type="RefSeq" id="WP_121534890.1">
    <property type="nucleotide sequence ID" value="NZ_RCHI01000024.1"/>
</dbReference>
<accession>A0A421BJA8</accession>
<proteinExistence type="predicted"/>
<name>A0A421BJA8_9RHOB</name>
<feature type="transmembrane region" description="Helical" evidence="1">
    <location>
        <begin position="180"/>
        <end position="205"/>
    </location>
</feature>